<feature type="region of interest" description="Disordered" evidence="7">
    <location>
        <begin position="269"/>
        <end position="410"/>
    </location>
</feature>
<feature type="region of interest" description="Disordered" evidence="7">
    <location>
        <begin position="878"/>
        <end position="908"/>
    </location>
</feature>
<dbReference type="PANTHER" id="PTHR43047">
    <property type="entry name" value="TWO-COMPONENT HISTIDINE PROTEIN KINASE"/>
    <property type="match status" value="1"/>
</dbReference>
<dbReference type="STRING" id="27342.A0A0H2RYI8"/>
<dbReference type="SUPFAM" id="SSF47384">
    <property type="entry name" value="Homodimeric domain of signal transducing histidine kinase"/>
    <property type="match status" value="1"/>
</dbReference>
<evidence type="ECO:0000256" key="4">
    <source>
        <dbReference type="ARBA" id="ARBA00022679"/>
    </source>
</evidence>
<feature type="domain" description="Histidine kinase" evidence="8">
    <location>
        <begin position="1394"/>
        <end position="1653"/>
    </location>
</feature>
<dbReference type="InterPro" id="IPR011006">
    <property type="entry name" value="CheY-like_superfamily"/>
</dbReference>
<dbReference type="OrthoDB" id="21225at2759"/>
<dbReference type="Gene3D" id="3.40.50.2300">
    <property type="match status" value="1"/>
</dbReference>
<feature type="compositionally biased region" description="Polar residues" evidence="7">
    <location>
        <begin position="739"/>
        <end position="749"/>
    </location>
</feature>
<dbReference type="PROSITE" id="PS50109">
    <property type="entry name" value="HIS_KIN"/>
    <property type="match status" value="1"/>
</dbReference>
<feature type="compositionally biased region" description="Low complexity" evidence="7">
    <location>
        <begin position="16"/>
        <end position="42"/>
    </location>
</feature>
<dbReference type="FunFam" id="1.10.287.130:FF:000023">
    <property type="entry name" value="Sensor histidine kinase/response regulator, putative"/>
    <property type="match status" value="1"/>
</dbReference>
<sequence length="2045" mass="218316">MDACLAGGELSSIDDTPSTTTTTTTATTTTASSPPRTSKPYTVVNPADVAAVVLAADDPSSQPPLGLTQDMALNLPSSFARPASKPSSSKRSPRPATASVAEDRLENLPEHGLRAALPTSSQEKGSHASFPLTSTSAMDTQDATSSELSASRRASSESHAAPSAPTHQHQEVHQMHTYFSEESAYDWPTFIAAYAAGRWNPHRMPSAPRPTLLHVPPTPGAGAAGQSQRSSLTHDPRWEMFDREDASAETDAGAGPDYASPASAGIIASSSSMSTAHPDSDPMLKRRSDSGNISSTSTSDVSVWSTSRSTGTSSSSAPSSTHSTFPSSYTTAPYTPQPSSGTTYTPGPFIAPAHSRVTAHPQHQHRAEQQHQPYSTAGPVQSSEPVSLRSGGLGHRRASESSSQSSLAASRSALNMRLPMPPPFLVGGSHSIAGTGAPNSPGSVPIRASVSTSSAQPSQPLASSVSQLYQSTSALLPPLLPTLTSATTMSSAPIGNTGGSSVGGGGAFVPPALPAGMTTPDLTAAAATMRWAASSHASLAPLAVPSPEHELTDPVRGVAVSVPHAERHSGLSSLTEGDEDRTDESGEAAEGRQQDSGKGRPRWRDVKFGSARIAGSSYSGGRAARVVEKSAEATRRIWEKFTHPGGVREREGESGEDVEEGEINRSDEEDAAGAPKLPHIPPQSPLPLPDHVHRSRSRRDGGHLPSSPLATISASPLGSPSERSKGSGSGGSSGTNSGDTTRQHVSGFSTLPHPATAPILRKDSEASLQSGADSPIDYFGLNVPKSRGYAGGRSPRGPGTAPTSPLADSPTSSRSMGESSSASPMAKSSPSITSSSSATGESVAASLGSSSVYHTAAESSLAGSTPSVMPHLRNSLSASISLPSSPSRRSTLNRQSSSPLPERRGSDVNIHTVFGENRTLITGGDEGTDEHISLGGKEVHAHPGPAPLGAGAAEGVSTLAAGNPPVTPIMHPDAQAATSTIGASGSRTTPARPGLERAQSMRTGRSNPRVGSDEEDFLSKGYLVAPYPRDEIERRRALYKFNIMHTMPDANFDRIAYLAKLVFSTKIGVISLLDESEEWFKMESGLGLQSIPRNISFSSHAILQRGDEPTVILDTRRDWRFANNPLVLDKPHAVFVAAAPLRTQDGYNVGALCIMDDQPRHEFTPRQRHTLKEFAAIVMREMELWRDKIQLRMRDRIQNSMEQFTRECLEIDNETEGNTPQSVLKVGSMDRVYDRAAKLVTKTLDVEGAVVMDVSHFDVLESIKMDSAISVVLHSGDPQQTGVTPISIPTDEYSSFMDFFVKYPEGKIAEGIVPMGFRSLLPTRIQHALIVPIWNIDKRPFALLCAYNTANHQKPYLEGHELSYLRAIGVIILSAVLKRRMILADKSKSLFISNISHELRTPLHGILAAAELLADTELDDNQTSFLRTVQACGTSLVETVNHVLDFTKLSGNSKSGGVENVILPSKVDLLQLMEEAVEGCWIGHRARLPALAGSDIGSVYAPPVQSTTTLTFQRTQVETVLEVSLRPSGWNVICEKGGIRRVLMNLIGNSLKFTSNGFVHITLRELPRTSDTPQNKVRLEFGVLDSGKGISNEFLKNQLFHPFSQENPLNPGTGLGLAIVNSIIRSESVNGQVDVNSTEGVGTEIRITFDAGIPEDEPPIAEPERFDIHGKQPTATLLGFDDGTKGTTLLRNVMEMYLKTWWGFEVIDAESGSLGDVLIVNEDVSRLVTALEEKDLQRPFILLASGRADANIMATIYDFDRIGGFCRLVAKPVGPSRLRQVLKACIGMITFRESSRRSTPSSRSFEANRSSTIPGPISPSSDVLAGPSAMSRRVSQETGMHSVSRPRLGPRAQTFHPVLPVSRPSSSRASPVISPAALPESQNELTITVGSGGTLLKKSVGTLEKQGKINILVVEDNEILRSLLSKWLSNRGYMFKEAVDGRKGVTAFENEEHFDVVLLDLSMPVLDGISATIEIRELEAHRASLYEQDPTSFPRRPTPTKILALTGMSSLEDKRRAFEAGVDGYLVKPVAFKTLDAMFHQLAVS</sequence>
<feature type="compositionally biased region" description="Low complexity" evidence="7">
    <location>
        <begin position="143"/>
        <end position="167"/>
    </location>
</feature>
<dbReference type="SMART" id="SM00448">
    <property type="entry name" value="REC"/>
    <property type="match status" value="1"/>
</dbReference>
<dbReference type="SMART" id="SM00387">
    <property type="entry name" value="HATPase_c"/>
    <property type="match status" value="1"/>
</dbReference>
<feature type="compositionally biased region" description="Basic and acidic residues" evidence="7">
    <location>
        <begin position="638"/>
        <end position="653"/>
    </location>
</feature>
<feature type="compositionally biased region" description="Polar residues" evidence="7">
    <location>
        <begin position="979"/>
        <end position="989"/>
    </location>
</feature>
<dbReference type="InParanoid" id="A0A0H2RYI8"/>
<name>A0A0H2RYI8_9AGAM</name>
<dbReference type="GO" id="GO:0000155">
    <property type="term" value="F:phosphorelay sensor kinase activity"/>
    <property type="evidence" value="ECO:0007669"/>
    <property type="project" value="InterPro"/>
</dbReference>
<feature type="region of interest" description="Disordered" evidence="7">
    <location>
        <begin position="58"/>
        <end position="172"/>
    </location>
</feature>
<evidence type="ECO:0000313" key="10">
    <source>
        <dbReference type="EMBL" id="KLO17145.1"/>
    </source>
</evidence>
<feature type="compositionally biased region" description="Pro residues" evidence="7">
    <location>
        <begin position="678"/>
        <end position="688"/>
    </location>
</feature>
<evidence type="ECO:0000256" key="2">
    <source>
        <dbReference type="ARBA" id="ARBA00012438"/>
    </source>
</evidence>
<proteinExistence type="predicted"/>
<evidence type="ECO:0000256" key="6">
    <source>
        <dbReference type="PROSITE-ProRule" id="PRU00169"/>
    </source>
</evidence>
<comment type="catalytic activity">
    <reaction evidence="1">
        <text>ATP + protein L-histidine = ADP + protein N-phospho-L-histidine.</text>
        <dbReference type="EC" id="2.7.13.3"/>
    </reaction>
</comment>
<dbReference type="PRINTS" id="PR00344">
    <property type="entry name" value="BCTRLSENSOR"/>
</dbReference>
<keyword evidence="4" id="KW-0808">Transferase</keyword>
<gene>
    <name evidence="10" type="ORF">SCHPADRAFT_847062</name>
</gene>
<evidence type="ECO:0000313" key="11">
    <source>
        <dbReference type="Proteomes" id="UP000053477"/>
    </source>
</evidence>
<dbReference type="Pfam" id="PF01590">
    <property type="entry name" value="GAF"/>
    <property type="match status" value="1"/>
</dbReference>
<feature type="domain" description="Response regulatory" evidence="9">
    <location>
        <begin position="1910"/>
        <end position="2043"/>
    </location>
</feature>
<dbReference type="Gene3D" id="3.30.450.40">
    <property type="match status" value="1"/>
</dbReference>
<dbReference type="PROSITE" id="PS50110">
    <property type="entry name" value="RESPONSE_REGULATORY"/>
    <property type="match status" value="1"/>
</dbReference>
<evidence type="ECO:0000256" key="5">
    <source>
        <dbReference type="ARBA" id="ARBA00022777"/>
    </source>
</evidence>
<feature type="region of interest" description="Disordered" evidence="7">
    <location>
        <begin position="979"/>
        <end position="1013"/>
    </location>
</feature>
<feature type="compositionally biased region" description="Polar residues" evidence="7">
    <location>
        <begin position="332"/>
        <end position="345"/>
    </location>
</feature>
<dbReference type="GO" id="GO:0005886">
    <property type="term" value="C:plasma membrane"/>
    <property type="evidence" value="ECO:0007669"/>
    <property type="project" value="TreeGrafter"/>
</dbReference>
<dbReference type="SMART" id="SM00388">
    <property type="entry name" value="HisKA"/>
    <property type="match status" value="1"/>
</dbReference>
<dbReference type="EMBL" id="KQ085908">
    <property type="protein sequence ID" value="KLO17145.1"/>
    <property type="molecule type" value="Genomic_DNA"/>
</dbReference>
<evidence type="ECO:0000259" key="8">
    <source>
        <dbReference type="PROSITE" id="PS50109"/>
    </source>
</evidence>
<dbReference type="InterPro" id="IPR036097">
    <property type="entry name" value="HisK_dim/P_sf"/>
</dbReference>
<dbReference type="InterPro" id="IPR003594">
    <property type="entry name" value="HATPase_dom"/>
</dbReference>
<dbReference type="PANTHER" id="PTHR43047:SF72">
    <property type="entry name" value="OSMOSENSING HISTIDINE PROTEIN KINASE SLN1"/>
    <property type="match status" value="1"/>
</dbReference>
<evidence type="ECO:0000259" key="9">
    <source>
        <dbReference type="PROSITE" id="PS50110"/>
    </source>
</evidence>
<feature type="compositionally biased region" description="Low complexity" evidence="7">
    <location>
        <begin position="1797"/>
        <end position="1821"/>
    </location>
</feature>
<evidence type="ECO:0000256" key="7">
    <source>
        <dbReference type="SAM" id="MobiDB-lite"/>
    </source>
</evidence>
<feature type="region of interest" description="Disordered" evidence="7">
    <location>
        <begin position="205"/>
        <end position="232"/>
    </location>
</feature>
<dbReference type="InterPro" id="IPR003661">
    <property type="entry name" value="HisK_dim/P_dom"/>
</dbReference>
<keyword evidence="11" id="KW-1185">Reference proteome</keyword>
<feature type="compositionally biased region" description="Low complexity" evidence="7">
    <location>
        <begin position="76"/>
        <end position="99"/>
    </location>
</feature>
<feature type="compositionally biased region" description="Acidic residues" evidence="7">
    <location>
        <begin position="654"/>
        <end position="671"/>
    </location>
</feature>
<keyword evidence="5" id="KW-0418">Kinase</keyword>
<dbReference type="Pfam" id="PF00512">
    <property type="entry name" value="HisKA"/>
    <property type="match status" value="1"/>
</dbReference>
<feature type="compositionally biased region" description="Low complexity" evidence="7">
    <location>
        <begin position="400"/>
        <end position="410"/>
    </location>
</feature>
<dbReference type="EC" id="2.7.13.3" evidence="2"/>
<dbReference type="Pfam" id="PF00072">
    <property type="entry name" value="Response_reg"/>
    <property type="match status" value="1"/>
</dbReference>
<feature type="compositionally biased region" description="Basic and acidic residues" evidence="7">
    <location>
        <begin position="589"/>
        <end position="605"/>
    </location>
</feature>
<feature type="compositionally biased region" description="Low complexity" evidence="7">
    <location>
        <begin position="809"/>
        <end position="846"/>
    </location>
</feature>
<reference evidence="10 11" key="1">
    <citation type="submission" date="2015-04" db="EMBL/GenBank/DDBJ databases">
        <title>Complete genome sequence of Schizopora paradoxa KUC8140, a cosmopolitan wood degrader in East Asia.</title>
        <authorList>
            <consortium name="DOE Joint Genome Institute"/>
            <person name="Min B."/>
            <person name="Park H."/>
            <person name="Jang Y."/>
            <person name="Kim J.-J."/>
            <person name="Kim K.H."/>
            <person name="Pangilinan J."/>
            <person name="Lipzen A."/>
            <person name="Riley R."/>
            <person name="Grigoriev I.V."/>
            <person name="Spatafora J.W."/>
            <person name="Choi I.-G."/>
        </authorList>
    </citation>
    <scope>NUCLEOTIDE SEQUENCE [LARGE SCALE GENOMIC DNA]</scope>
    <source>
        <strain evidence="10 11">KUC8140</strain>
    </source>
</reference>
<feature type="region of interest" description="Disordered" evidence="7">
    <location>
        <begin position="638"/>
        <end position="850"/>
    </location>
</feature>
<dbReference type="InterPro" id="IPR036890">
    <property type="entry name" value="HATPase_C_sf"/>
</dbReference>
<keyword evidence="3 6" id="KW-0597">Phosphoprotein</keyword>
<feature type="compositionally biased region" description="Low complexity" evidence="7">
    <location>
        <begin position="878"/>
        <end position="890"/>
    </location>
</feature>
<feature type="compositionally biased region" description="Basic and acidic residues" evidence="7">
    <location>
        <begin position="101"/>
        <end position="113"/>
    </location>
</feature>
<feature type="compositionally biased region" description="Basic and acidic residues" evidence="7">
    <location>
        <begin position="278"/>
        <end position="289"/>
    </location>
</feature>
<dbReference type="CDD" id="cd17546">
    <property type="entry name" value="REC_hyHK_CKI1_RcsC-like"/>
    <property type="match status" value="1"/>
</dbReference>
<feature type="region of interest" description="Disordered" evidence="7">
    <location>
        <begin position="1"/>
        <end position="42"/>
    </location>
</feature>
<feature type="compositionally biased region" description="Polar residues" evidence="7">
    <location>
        <begin position="131"/>
        <end position="142"/>
    </location>
</feature>
<dbReference type="InterPro" id="IPR005467">
    <property type="entry name" value="His_kinase_dom"/>
</dbReference>
<dbReference type="SUPFAM" id="SSF55781">
    <property type="entry name" value="GAF domain-like"/>
    <property type="match status" value="1"/>
</dbReference>
<feature type="compositionally biased region" description="Acidic residues" evidence="7">
    <location>
        <begin position="576"/>
        <end position="587"/>
    </location>
</feature>
<evidence type="ECO:0000256" key="1">
    <source>
        <dbReference type="ARBA" id="ARBA00000085"/>
    </source>
</evidence>
<protein>
    <recommendedName>
        <fullName evidence="2">histidine kinase</fullName>
        <ecNumber evidence="2">2.7.13.3</ecNumber>
    </recommendedName>
</protein>
<dbReference type="InterPro" id="IPR029016">
    <property type="entry name" value="GAF-like_dom_sf"/>
</dbReference>
<dbReference type="SUPFAM" id="SSF52172">
    <property type="entry name" value="CheY-like"/>
    <property type="match status" value="1"/>
</dbReference>
<dbReference type="Gene3D" id="3.30.565.10">
    <property type="entry name" value="Histidine kinase-like ATPase, C-terminal domain"/>
    <property type="match status" value="1"/>
</dbReference>
<dbReference type="InterPro" id="IPR003018">
    <property type="entry name" value="GAF"/>
</dbReference>
<dbReference type="InterPro" id="IPR004358">
    <property type="entry name" value="Sig_transdc_His_kin-like_C"/>
</dbReference>
<feature type="compositionally biased region" description="Low complexity" evidence="7">
    <location>
        <begin position="290"/>
        <end position="331"/>
    </location>
</feature>
<dbReference type="InterPro" id="IPR001789">
    <property type="entry name" value="Sig_transdc_resp-reg_receiver"/>
</dbReference>
<dbReference type="Pfam" id="PF02518">
    <property type="entry name" value="HATPase_c"/>
    <property type="match status" value="1"/>
</dbReference>
<organism evidence="10 11">
    <name type="scientific">Schizopora paradoxa</name>
    <dbReference type="NCBI Taxonomy" id="27342"/>
    <lineage>
        <taxon>Eukaryota</taxon>
        <taxon>Fungi</taxon>
        <taxon>Dikarya</taxon>
        <taxon>Basidiomycota</taxon>
        <taxon>Agaricomycotina</taxon>
        <taxon>Agaricomycetes</taxon>
        <taxon>Hymenochaetales</taxon>
        <taxon>Schizoporaceae</taxon>
        <taxon>Schizopora</taxon>
    </lineage>
</organism>
<feature type="region of interest" description="Disordered" evidence="7">
    <location>
        <begin position="564"/>
        <end position="605"/>
    </location>
</feature>
<feature type="modified residue" description="4-aspartylphosphate" evidence="6">
    <location>
        <position position="1960"/>
    </location>
</feature>
<feature type="region of interest" description="Disordered" evidence="7">
    <location>
        <begin position="245"/>
        <end position="264"/>
    </location>
</feature>
<dbReference type="CDD" id="cd00082">
    <property type="entry name" value="HisKA"/>
    <property type="match status" value="1"/>
</dbReference>
<evidence type="ECO:0000256" key="3">
    <source>
        <dbReference type="ARBA" id="ARBA00022553"/>
    </source>
</evidence>
<dbReference type="Proteomes" id="UP000053477">
    <property type="component" value="Unassembled WGS sequence"/>
</dbReference>
<accession>A0A0H2RYI8</accession>
<dbReference type="Gene3D" id="1.10.287.130">
    <property type="match status" value="1"/>
</dbReference>
<dbReference type="GO" id="GO:0009927">
    <property type="term" value="F:histidine phosphotransfer kinase activity"/>
    <property type="evidence" value="ECO:0007669"/>
    <property type="project" value="TreeGrafter"/>
</dbReference>
<feature type="region of interest" description="Disordered" evidence="7">
    <location>
        <begin position="427"/>
        <end position="459"/>
    </location>
</feature>
<dbReference type="SUPFAM" id="SSF55874">
    <property type="entry name" value="ATPase domain of HSP90 chaperone/DNA topoisomerase II/histidine kinase"/>
    <property type="match status" value="1"/>
</dbReference>
<feature type="compositionally biased region" description="Polar residues" evidence="7">
    <location>
        <begin position="370"/>
        <end position="385"/>
    </location>
</feature>
<feature type="region of interest" description="Disordered" evidence="7">
    <location>
        <begin position="1797"/>
        <end position="1831"/>
    </location>
</feature>